<evidence type="ECO:0000313" key="1">
    <source>
        <dbReference type="EMBL" id="OMJ82237.1"/>
    </source>
</evidence>
<gene>
    <name evidence="1" type="ORF">SteCoe_17143</name>
</gene>
<evidence type="ECO:0000313" key="2">
    <source>
        <dbReference type="Proteomes" id="UP000187209"/>
    </source>
</evidence>
<accession>A0A1R2BZT9</accession>
<protein>
    <submittedName>
        <fullName evidence="1">Uncharacterized protein</fullName>
    </submittedName>
</protein>
<proteinExistence type="predicted"/>
<organism evidence="1 2">
    <name type="scientific">Stentor coeruleus</name>
    <dbReference type="NCBI Taxonomy" id="5963"/>
    <lineage>
        <taxon>Eukaryota</taxon>
        <taxon>Sar</taxon>
        <taxon>Alveolata</taxon>
        <taxon>Ciliophora</taxon>
        <taxon>Postciliodesmatophora</taxon>
        <taxon>Heterotrichea</taxon>
        <taxon>Heterotrichida</taxon>
        <taxon>Stentoridae</taxon>
        <taxon>Stentor</taxon>
    </lineage>
</organism>
<dbReference type="AlphaFoldDB" id="A0A1R2BZT9"/>
<dbReference type="Proteomes" id="UP000187209">
    <property type="component" value="Unassembled WGS sequence"/>
</dbReference>
<sequence>MMNGENHLISSLANESESYSFKDSTVMHKSKISLPEVSSWDDRLLYIPSAPTSKNINHLRMQSLTLMMSPSKPDKDILITEPKIIIKRDFPKVPPSQSSSLYKIAKICLNDKEIFENEKHTIKKEFKHKLPILNKKSFSSAHLTQKKSRSKLDNKPFVTADIDEVLSLLKPGLKNPIKKIVTPQLKSKTEIYRSFFQKKHRKNYESVFLSTVSMDLGKNKFV</sequence>
<name>A0A1R2BZT9_9CILI</name>
<comment type="caution">
    <text evidence="1">The sequence shown here is derived from an EMBL/GenBank/DDBJ whole genome shotgun (WGS) entry which is preliminary data.</text>
</comment>
<reference evidence="1 2" key="1">
    <citation type="submission" date="2016-11" db="EMBL/GenBank/DDBJ databases">
        <title>The macronuclear genome of Stentor coeruleus: a giant cell with tiny introns.</title>
        <authorList>
            <person name="Slabodnick M."/>
            <person name="Ruby J.G."/>
            <person name="Reiff S.B."/>
            <person name="Swart E.C."/>
            <person name="Gosai S."/>
            <person name="Prabakaran S."/>
            <person name="Witkowska E."/>
            <person name="Larue G.E."/>
            <person name="Fisher S."/>
            <person name="Freeman R.M."/>
            <person name="Gunawardena J."/>
            <person name="Chu W."/>
            <person name="Stover N.A."/>
            <person name="Gregory B.D."/>
            <person name="Nowacki M."/>
            <person name="Derisi J."/>
            <person name="Roy S.W."/>
            <person name="Marshall W.F."/>
            <person name="Sood P."/>
        </authorList>
    </citation>
    <scope>NUCLEOTIDE SEQUENCE [LARGE SCALE GENOMIC DNA]</scope>
    <source>
        <strain evidence="1">WM001</strain>
    </source>
</reference>
<keyword evidence="2" id="KW-1185">Reference proteome</keyword>
<dbReference type="EMBL" id="MPUH01000348">
    <property type="protein sequence ID" value="OMJ82237.1"/>
    <property type="molecule type" value="Genomic_DNA"/>
</dbReference>